<feature type="chain" id="PRO_5040838512" evidence="1">
    <location>
        <begin position="19"/>
        <end position="172"/>
    </location>
</feature>
<name>A0A9X1HX18_9BACT</name>
<dbReference type="RefSeq" id="WP_225699204.1">
    <property type="nucleotide sequence ID" value="NZ_JAIXNE010000006.1"/>
</dbReference>
<feature type="domain" description="DinB-like" evidence="2">
    <location>
        <begin position="35"/>
        <end position="155"/>
    </location>
</feature>
<dbReference type="Pfam" id="PF12867">
    <property type="entry name" value="DinB_2"/>
    <property type="match status" value="1"/>
</dbReference>
<keyword evidence="4" id="KW-1185">Reference proteome</keyword>
<comment type="caution">
    <text evidence="3">The sequence shown here is derived from an EMBL/GenBank/DDBJ whole genome shotgun (WGS) entry which is preliminary data.</text>
</comment>
<reference evidence="3" key="1">
    <citation type="submission" date="2021-09" db="EMBL/GenBank/DDBJ databases">
        <title>Fulvivirga sp. isolated from coastal sediment.</title>
        <authorList>
            <person name="Yu H."/>
        </authorList>
    </citation>
    <scope>NUCLEOTIDE SEQUENCE</scope>
    <source>
        <strain evidence="3">1062</strain>
    </source>
</reference>
<protein>
    <submittedName>
        <fullName evidence="3">DinB family protein</fullName>
    </submittedName>
</protein>
<sequence>MKRIVFLLVALVPMTCFAQTAFQKDLVQMIKANSEKVIGLAEAIPADDYSWSPAEGVRDVEGVIMHIIGANYFFPTLAGATIPEGIDPRNMANTVKGKDASIEALKASYDFMIKSVLAVPESKLNEEFDFYGTKMTVRGALLVAFGHCEEHMGQLIAYARSNNVVPPWSQSE</sequence>
<keyword evidence="1" id="KW-0732">Signal</keyword>
<evidence type="ECO:0000256" key="1">
    <source>
        <dbReference type="SAM" id="SignalP"/>
    </source>
</evidence>
<dbReference type="InterPro" id="IPR034660">
    <property type="entry name" value="DinB/YfiT-like"/>
</dbReference>
<evidence type="ECO:0000313" key="3">
    <source>
        <dbReference type="EMBL" id="MCA6078342.1"/>
    </source>
</evidence>
<evidence type="ECO:0000313" key="4">
    <source>
        <dbReference type="Proteomes" id="UP001139409"/>
    </source>
</evidence>
<feature type="signal peptide" evidence="1">
    <location>
        <begin position="1"/>
        <end position="18"/>
    </location>
</feature>
<dbReference type="SUPFAM" id="SSF109854">
    <property type="entry name" value="DinB/YfiT-like putative metalloenzymes"/>
    <property type="match status" value="1"/>
</dbReference>
<dbReference type="EMBL" id="JAIXNE010000006">
    <property type="protein sequence ID" value="MCA6078342.1"/>
    <property type="molecule type" value="Genomic_DNA"/>
</dbReference>
<dbReference type="InterPro" id="IPR024775">
    <property type="entry name" value="DinB-like"/>
</dbReference>
<dbReference type="Gene3D" id="1.20.120.450">
    <property type="entry name" value="dinb family like domain"/>
    <property type="match status" value="1"/>
</dbReference>
<dbReference type="AlphaFoldDB" id="A0A9X1HX18"/>
<organism evidence="3 4">
    <name type="scientific">Fulvivirga sedimenti</name>
    <dbReference type="NCBI Taxonomy" id="2879465"/>
    <lineage>
        <taxon>Bacteria</taxon>
        <taxon>Pseudomonadati</taxon>
        <taxon>Bacteroidota</taxon>
        <taxon>Cytophagia</taxon>
        <taxon>Cytophagales</taxon>
        <taxon>Fulvivirgaceae</taxon>
        <taxon>Fulvivirga</taxon>
    </lineage>
</organism>
<dbReference type="Proteomes" id="UP001139409">
    <property type="component" value="Unassembled WGS sequence"/>
</dbReference>
<proteinExistence type="predicted"/>
<evidence type="ECO:0000259" key="2">
    <source>
        <dbReference type="Pfam" id="PF12867"/>
    </source>
</evidence>
<gene>
    <name evidence="3" type="ORF">LDX50_25945</name>
</gene>
<accession>A0A9X1HX18</accession>